<feature type="domain" description="ABC transporter" evidence="8">
    <location>
        <begin position="345"/>
        <end position="581"/>
    </location>
</feature>
<evidence type="ECO:0000256" key="7">
    <source>
        <dbReference type="SAM" id="Phobius"/>
    </source>
</evidence>
<feature type="domain" description="ABC transmembrane type-1" evidence="9">
    <location>
        <begin position="29"/>
        <end position="311"/>
    </location>
</feature>
<gene>
    <name evidence="10" type="primary">msbA_2</name>
    <name evidence="10" type="ORF">SIN8267_00518</name>
</gene>
<organism evidence="10 11">
    <name type="scientific">Sinobacterium norvegicum</name>
    <dbReference type="NCBI Taxonomy" id="1641715"/>
    <lineage>
        <taxon>Bacteria</taxon>
        <taxon>Pseudomonadati</taxon>
        <taxon>Pseudomonadota</taxon>
        <taxon>Gammaproteobacteria</taxon>
        <taxon>Cellvibrionales</taxon>
        <taxon>Spongiibacteraceae</taxon>
        <taxon>Sinobacterium</taxon>
    </lineage>
</organism>
<keyword evidence="6 7" id="KW-0472">Membrane</keyword>
<comment type="caution">
    <text evidence="10">The sequence shown here is derived from an EMBL/GenBank/DDBJ whole genome shotgun (WGS) entry which is preliminary data.</text>
</comment>
<reference evidence="10" key="1">
    <citation type="submission" date="2021-12" db="EMBL/GenBank/DDBJ databases">
        <authorList>
            <person name="Rodrigo-Torres L."/>
            <person name="Arahal R. D."/>
            <person name="Lucena T."/>
        </authorList>
    </citation>
    <scope>NUCLEOTIDE SEQUENCE</scope>
    <source>
        <strain evidence="10">CECT 8267</strain>
    </source>
</reference>
<dbReference type="SMART" id="SM00382">
    <property type="entry name" value="AAA"/>
    <property type="match status" value="1"/>
</dbReference>
<name>A0ABN8ED95_9GAMM</name>
<keyword evidence="4 10" id="KW-0067">ATP-binding</keyword>
<evidence type="ECO:0000256" key="2">
    <source>
        <dbReference type="ARBA" id="ARBA00022692"/>
    </source>
</evidence>
<protein>
    <submittedName>
        <fullName evidence="10">Lipid A export ATP-binding/permease protein MsbA</fullName>
    </submittedName>
</protein>
<feature type="transmembrane region" description="Helical" evidence="7">
    <location>
        <begin position="69"/>
        <end position="89"/>
    </location>
</feature>
<dbReference type="Pfam" id="PF00005">
    <property type="entry name" value="ABC_tran"/>
    <property type="match status" value="1"/>
</dbReference>
<feature type="transmembrane region" description="Helical" evidence="7">
    <location>
        <begin position="250"/>
        <end position="270"/>
    </location>
</feature>
<evidence type="ECO:0000256" key="3">
    <source>
        <dbReference type="ARBA" id="ARBA00022741"/>
    </source>
</evidence>
<dbReference type="PANTHER" id="PTHR43394:SF1">
    <property type="entry name" value="ATP-BINDING CASSETTE SUB-FAMILY B MEMBER 10, MITOCHONDRIAL"/>
    <property type="match status" value="1"/>
</dbReference>
<dbReference type="EMBL" id="CAKLPX010000001">
    <property type="protein sequence ID" value="CAH0990426.1"/>
    <property type="molecule type" value="Genomic_DNA"/>
</dbReference>
<dbReference type="GO" id="GO:0005524">
    <property type="term" value="F:ATP binding"/>
    <property type="evidence" value="ECO:0007669"/>
    <property type="project" value="UniProtKB-KW"/>
</dbReference>
<evidence type="ECO:0000256" key="6">
    <source>
        <dbReference type="ARBA" id="ARBA00023136"/>
    </source>
</evidence>
<comment type="subcellular location">
    <subcellularLocation>
        <location evidence="1">Cell membrane</location>
        <topology evidence="1">Multi-pass membrane protein</topology>
    </subcellularLocation>
</comment>
<proteinExistence type="predicted"/>
<dbReference type="PROSITE" id="PS50929">
    <property type="entry name" value="ABC_TM1F"/>
    <property type="match status" value="1"/>
</dbReference>
<evidence type="ECO:0000256" key="4">
    <source>
        <dbReference type="ARBA" id="ARBA00022840"/>
    </source>
</evidence>
<dbReference type="Pfam" id="PF00664">
    <property type="entry name" value="ABC_membrane"/>
    <property type="match status" value="1"/>
</dbReference>
<dbReference type="InterPro" id="IPR003593">
    <property type="entry name" value="AAA+_ATPase"/>
</dbReference>
<dbReference type="PROSITE" id="PS00211">
    <property type="entry name" value="ABC_TRANSPORTER_1"/>
    <property type="match status" value="1"/>
</dbReference>
<feature type="transmembrane region" description="Helical" evidence="7">
    <location>
        <begin position="168"/>
        <end position="187"/>
    </location>
</feature>
<evidence type="ECO:0000259" key="9">
    <source>
        <dbReference type="PROSITE" id="PS50929"/>
    </source>
</evidence>
<keyword evidence="5 7" id="KW-1133">Transmembrane helix</keyword>
<keyword evidence="2 7" id="KW-0812">Transmembrane</keyword>
<dbReference type="Gene3D" id="3.40.50.300">
    <property type="entry name" value="P-loop containing nucleotide triphosphate hydrolases"/>
    <property type="match status" value="1"/>
</dbReference>
<evidence type="ECO:0000256" key="1">
    <source>
        <dbReference type="ARBA" id="ARBA00004651"/>
    </source>
</evidence>
<evidence type="ECO:0000259" key="8">
    <source>
        <dbReference type="PROSITE" id="PS50893"/>
    </source>
</evidence>
<dbReference type="InterPro" id="IPR017871">
    <property type="entry name" value="ABC_transporter-like_CS"/>
</dbReference>
<dbReference type="SUPFAM" id="SSF90123">
    <property type="entry name" value="ABC transporter transmembrane region"/>
    <property type="match status" value="1"/>
</dbReference>
<dbReference type="NCBIfam" id="TIGR02204">
    <property type="entry name" value="MsbA_rel"/>
    <property type="match status" value="1"/>
</dbReference>
<dbReference type="PROSITE" id="PS50893">
    <property type="entry name" value="ABC_TRANSPORTER_2"/>
    <property type="match status" value="1"/>
</dbReference>
<accession>A0ABN8ED95</accession>
<feature type="transmembrane region" description="Helical" evidence="7">
    <location>
        <begin position="285"/>
        <end position="302"/>
    </location>
</feature>
<evidence type="ECO:0000256" key="5">
    <source>
        <dbReference type="ARBA" id="ARBA00022989"/>
    </source>
</evidence>
<dbReference type="PANTHER" id="PTHR43394">
    <property type="entry name" value="ATP-DEPENDENT PERMEASE MDL1, MITOCHONDRIAL"/>
    <property type="match status" value="1"/>
</dbReference>
<evidence type="ECO:0000313" key="11">
    <source>
        <dbReference type="Proteomes" id="UP000838100"/>
    </source>
</evidence>
<keyword evidence="11" id="KW-1185">Reference proteome</keyword>
<dbReference type="InterPro" id="IPR011527">
    <property type="entry name" value="ABC1_TM_dom"/>
</dbReference>
<dbReference type="InterPro" id="IPR011918">
    <property type="entry name" value="ABC_MsbA_ATP-bd"/>
</dbReference>
<dbReference type="SUPFAM" id="SSF52540">
    <property type="entry name" value="P-loop containing nucleoside triphosphate hydrolases"/>
    <property type="match status" value="1"/>
</dbReference>
<dbReference type="RefSeq" id="WP_237443112.1">
    <property type="nucleotide sequence ID" value="NZ_CAKLPX010000001.1"/>
</dbReference>
<dbReference type="Gene3D" id="1.20.1560.10">
    <property type="entry name" value="ABC transporter type 1, transmembrane domain"/>
    <property type="match status" value="1"/>
</dbReference>
<dbReference type="InterPro" id="IPR027417">
    <property type="entry name" value="P-loop_NTPase"/>
</dbReference>
<sequence length="591" mass="64674">MKADTKQQTTLNVVKSISRYLLPYKKTMLAAGIALIVTAGITLSIGQGLQQLIDLGFATGSRQQLSQSIVFIMILIGLMTIGTFVRFYLVSWLGERVSTDIRKDVFDHVITLHPSYFETNRSGEIMSRLTTDTTLLQSIIGSSLSMALRSALMLVGALILLIATNWQLTLIVFLAAPLVLLPIIVIGKRVRKLSRLSQDTVADVGTRAGEAIEHIKTVQSYSQEQYEQANFASDAEHAFDVAKKRIRQRAILVSVVISLVFSAIATMLWIGGNDVLEGRMTGGELGAFIFYALMMAMSMATISEVYGEVLRAVGAAERLLELLAVENEITAAESGNSPVINNAQIVLNNVTFHYPSRPDTAALNNIDLTITAGQSLALVGASGAGKSTIFELLQRFYDPQHGTITLDGKDIRSFQPQSLRQHMGLVAQQPALFSHDVFYNIRYGKPEATEAEVIAAAKAAYADEFISKLPEGYNSYLGERGVRLSGGQRQRIAIARAILNDPKILLLDEATSALDAESELKVQQALEQLMRNRTTVIIAHRLSTIIHADKIAVIDQGEIVAIGSHQQLLDTSEHYQKLVAIQFNKTAETLD</sequence>
<dbReference type="CDD" id="cd18575">
    <property type="entry name" value="ABC_6TM_bac_exporter_ABCB8_10_like"/>
    <property type="match status" value="1"/>
</dbReference>
<feature type="transmembrane region" description="Helical" evidence="7">
    <location>
        <begin position="135"/>
        <end position="162"/>
    </location>
</feature>
<feature type="transmembrane region" description="Helical" evidence="7">
    <location>
        <begin position="28"/>
        <end position="49"/>
    </location>
</feature>
<dbReference type="InterPro" id="IPR003439">
    <property type="entry name" value="ABC_transporter-like_ATP-bd"/>
</dbReference>
<keyword evidence="3" id="KW-0547">Nucleotide-binding</keyword>
<dbReference type="Proteomes" id="UP000838100">
    <property type="component" value="Unassembled WGS sequence"/>
</dbReference>
<evidence type="ECO:0000313" key="10">
    <source>
        <dbReference type="EMBL" id="CAH0990426.1"/>
    </source>
</evidence>
<dbReference type="InterPro" id="IPR039421">
    <property type="entry name" value="Type_1_exporter"/>
</dbReference>
<dbReference type="InterPro" id="IPR036640">
    <property type="entry name" value="ABC1_TM_sf"/>
</dbReference>